<dbReference type="Pfam" id="PF04860">
    <property type="entry name" value="Phage_portal"/>
    <property type="match status" value="1"/>
</dbReference>
<evidence type="ECO:0000313" key="3">
    <source>
        <dbReference type="Proteomes" id="UP001160625"/>
    </source>
</evidence>
<evidence type="ECO:0000256" key="1">
    <source>
        <dbReference type="ARBA" id="ARBA00006799"/>
    </source>
</evidence>
<dbReference type="EMBL" id="JARYGZ010000007">
    <property type="protein sequence ID" value="MDH7641181.1"/>
    <property type="molecule type" value="Genomic_DNA"/>
</dbReference>
<keyword evidence="3" id="KW-1185">Reference proteome</keyword>
<dbReference type="InterPro" id="IPR006944">
    <property type="entry name" value="Phage/GTA_portal"/>
</dbReference>
<dbReference type="RefSeq" id="WP_281046520.1">
    <property type="nucleotide sequence ID" value="NZ_JARYGZ010000007.1"/>
</dbReference>
<name>A0ABT6N7X0_9SPHN</name>
<sequence>MTTFANDNRAEATTIAAQPSPVQAFSFGDPEPVLGGRRAILDMCECVNNGQYWEPPLPMEGLARAYWASPHHSSAMQLKRNRLISAFIPSRWLSRKAFAALVQDYLVLANGYLEVRVNRLGGVLRLDHALAKYTRRGLEDGQFFYLENGVSPVEFDTQVIQITQPDLNQEYYGIPEYVSALQSAFLNEAATLFRRKYYENGSHAGYIMHAKGQFTNIDTDTLKEALRRSKGPGNFRSLFVQTPEGKDTEIKIIPIAQLGASDEFLGIKGTSRDDILAAHRVPPQLLGIVPAQGSSGFGNPLQATDMFDELEITPIQAALLDINEQIGVEAVKFAARVPLAGTPAKA</sequence>
<accession>A0ABT6N7X0</accession>
<comment type="similarity">
    <text evidence="1">Belongs to the phage portal family. PBSX subfamily.</text>
</comment>
<organism evidence="2 3">
    <name type="scientific">Sphingomonas oryzagri</name>
    <dbReference type="NCBI Taxonomy" id="3042314"/>
    <lineage>
        <taxon>Bacteria</taxon>
        <taxon>Pseudomonadati</taxon>
        <taxon>Pseudomonadota</taxon>
        <taxon>Alphaproteobacteria</taxon>
        <taxon>Sphingomonadales</taxon>
        <taxon>Sphingomonadaceae</taxon>
        <taxon>Sphingomonas</taxon>
    </lineage>
</organism>
<proteinExistence type="inferred from homology"/>
<dbReference type="Proteomes" id="UP001160625">
    <property type="component" value="Unassembled WGS sequence"/>
</dbReference>
<reference evidence="2" key="1">
    <citation type="submission" date="2023-04" db="EMBL/GenBank/DDBJ databases">
        <title>Sphingomonas sp. MAHUQ-71 isolated from rice field.</title>
        <authorList>
            <person name="Huq M.A."/>
        </authorList>
    </citation>
    <scope>NUCLEOTIDE SEQUENCE</scope>
    <source>
        <strain evidence="2">MAHUQ-71</strain>
    </source>
</reference>
<evidence type="ECO:0000313" key="2">
    <source>
        <dbReference type="EMBL" id="MDH7641181.1"/>
    </source>
</evidence>
<comment type="caution">
    <text evidence="2">The sequence shown here is derived from an EMBL/GenBank/DDBJ whole genome shotgun (WGS) entry which is preliminary data.</text>
</comment>
<dbReference type="InterPro" id="IPR006430">
    <property type="entry name" value="Phage_portal_PBSX"/>
</dbReference>
<dbReference type="NCBIfam" id="TIGR01540">
    <property type="entry name" value="portal_PBSX"/>
    <property type="match status" value="1"/>
</dbReference>
<protein>
    <submittedName>
        <fullName evidence="2">Phage portal protein</fullName>
    </submittedName>
</protein>
<gene>
    <name evidence="2" type="ORF">QGN17_20770</name>
</gene>